<dbReference type="CDD" id="cd00075">
    <property type="entry name" value="HATPase"/>
    <property type="match status" value="1"/>
</dbReference>
<dbReference type="PROSITE" id="PS50110">
    <property type="entry name" value="RESPONSE_REGULATORY"/>
    <property type="match status" value="1"/>
</dbReference>
<dbReference type="InterPro" id="IPR011006">
    <property type="entry name" value="CheY-like_superfamily"/>
</dbReference>
<dbReference type="InterPro" id="IPR036890">
    <property type="entry name" value="HATPase_C_sf"/>
</dbReference>
<name>A0ABT4DXQ7_9BACL</name>
<dbReference type="PANTHER" id="PTHR43547">
    <property type="entry name" value="TWO-COMPONENT HISTIDINE KINASE"/>
    <property type="match status" value="1"/>
</dbReference>
<dbReference type="InterPro" id="IPR004358">
    <property type="entry name" value="Sig_transdc_His_kin-like_C"/>
</dbReference>
<organism evidence="12 13">
    <name type="scientific">Paenibacillus apiarius</name>
    <dbReference type="NCBI Taxonomy" id="46240"/>
    <lineage>
        <taxon>Bacteria</taxon>
        <taxon>Bacillati</taxon>
        <taxon>Bacillota</taxon>
        <taxon>Bacilli</taxon>
        <taxon>Bacillales</taxon>
        <taxon>Paenibacillaceae</taxon>
        <taxon>Paenibacillus</taxon>
    </lineage>
</organism>
<dbReference type="SMART" id="SM00448">
    <property type="entry name" value="REC"/>
    <property type="match status" value="1"/>
</dbReference>
<evidence type="ECO:0000256" key="4">
    <source>
        <dbReference type="ARBA" id="ARBA00022679"/>
    </source>
</evidence>
<comment type="catalytic activity">
    <reaction evidence="1">
        <text>ATP + protein L-histidine = ADP + protein N-phospho-L-histidine.</text>
        <dbReference type="EC" id="2.7.13.3"/>
    </reaction>
</comment>
<evidence type="ECO:0000259" key="11">
    <source>
        <dbReference type="PROSITE" id="PS50110"/>
    </source>
</evidence>
<evidence type="ECO:0000259" key="10">
    <source>
        <dbReference type="PROSITE" id="PS50109"/>
    </source>
</evidence>
<dbReference type="PROSITE" id="PS50109">
    <property type="entry name" value="HIS_KIN"/>
    <property type="match status" value="1"/>
</dbReference>
<keyword evidence="8" id="KW-0902">Two-component regulatory system</keyword>
<evidence type="ECO:0000256" key="6">
    <source>
        <dbReference type="ARBA" id="ARBA00022777"/>
    </source>
</evidence>
<evidence type="ECO:0000256" key="3">
    <source>
        <dbReference type="ARBA" id="ARBA00022553"/>
    </source>
</evidence>
<keyword evidence="6" id="KW-0418">Kinase</keyword>
<dbReference type="Pfam" id="PF00072">
    <property type="entry name" value="Response_reg"/>
    <property type="match status" value="1"/>
</dbReference>
<dbReference type="Pfam" id="PF02518">
    <property type="entry name" value="HATPase_c"/>
    <property type="match status" value="1"/>
</dbReference>
<evidence type="ECO:0000256" key="8">
    <source>
        <dbReference type="ARBA" id="ARBA00023012"/>
    </source>
</evidence>
<protein>
    <recommendedName>
        <fullName evidence="2">histidine kinase</fullName>
        <ecNumber evidence="2">2.7.13.3</ecNumber>
    </recommendedName>
</protein>
<dbReference type="InterPro" id="IPR001789">
    <property type="entry name" value="Sig_transdc_resp-reg_receiver"/>
</dbReference>
<dbReference type="SUPFAM" id="SSF55874">
    <property type="entry name" value="ATPase domain of HSP90 chaperone/DNA topoisomerase II/histidine kinase"/>
    <property type="match status" value="1"/>
</dbReference>
<gene>
    <name evidence="12" type="ORF">M5X09_21110</name>
</gene>
<evidence type="ECO:0000256" key="2">
    <source>
        <dbReference type="ARBA" id="ARBA00012438"/>
    </source>
</evidence>
<dbReference type="Proteomes" id="UP001207626">
    <property type="component" value="Unassembled WGS sequence"/>
</dbReference>
<reference evidence="12 13" key="1">
    <citation type="submission" date="2022-05" db="EMBL/GenBank/DDBJ databases">
        <title>Genome Sequencing of Bee-Associated Microbes.</title>
        <authorList>
            <person name="Dunlap C."/>
        </authorList>
    </citation>
    <scope>NUCLEOTIDE SEQUENCE [LARGE SCALE GENOMIC DNA]</scope>
    <source>
        <strain evidence="12 13">NRRL NRS-1438</strain>
    </source>
</reference>
<feature type="domain" description="Histidine kinase" evidence="10">
    <location>
        <begin position="137"/>
        <end position="256"/>
    </location>
</feature>
<dbReference type="Gene3D" id="3.30.565.10">
    <property type="entry name" value="Histidine kinase-like ATPase, C-terminal domain"/>
    <property type="match status" value="1"/>
</dbReference>
<evidence type="ECO:0000313" key="13">
    <source>
        <dbReference type="Proteomes" id="UP001207626"/>
    </source>
</evidence>
<dbReference type="InterPro" id="IPR003594">
    <property type="entry name" value="HATPase_dom"/>
</dbReference>
<dbReference type="GO" id="GO:0005524">
    <property type="term" value="F:ATP binding"/>
    <property type="evidence" value="ECO:0007669"/>
    <property type="project" value="UniProtKB-KW"/>
</dbReference>
<dbReference type="EC" id="2.7.13.3" evidence="2"/>
<dbReference type="InterPro" id="IPR005467">
    <property type="entry name" value="His_kinase_dom"/>
</dbReference>
<keyword evidence="4" id="KW-0808">Transferase</keyword>
<dbReference type="PANTHER" id="PTHR43547:SF2">
    <property type="entry name" value="HYBRID SIGNAL TRANSDUCTION HISTIDINE KINASE C"/>
    <property type="match status" value="1"/>
</dbReference>
<dbReference type="RefSeq" id="WP_268601303.1">
    <property type="nucleotide sequence ID" value="NZ_JAMDLV010000072.1"/>
</dbReference>
<sequence length="261" mass="28603">MIKIVVVDDESSIRAAVAYALHREGYEVETAADGQETLDKVETFLPAVMVLDVMMPRVSGYDVCRKLDGQPRPAILLLTVKDDIVDKVLGLELGADDYMTKPFDMRELLLEEAVARLQGKADSCRVTIHTSLVAGEVWADPENVMHIMLNLLDNAVKYNRPGGQVHMRNYTVASADEAHRMIIEVADTGIGIPEEAISRIFDPFYTVSKDRSRTSGGTGLGLALVRNLAENQGGTVQFAETGPDGSCFRVELPLHACVWKG</sequence>
<evidence type="ECO:0000256" key="5">
    <source>
        <dbReference type="ARBA" id="ARBA00022741"/>
    </source>
</evidence>
<keyword evidence="3 9" id="KW-0597">Phosphoprotein</keyword>
<keyword evidence="13" id="KW-1185">Reference proteome</keyword>
<keyword evidence="5" id="KW-0547">Nucleotide-binding</keyword>
<keyword evidence="7 12" id="KW-0067">ATP-binding</keyword>
<dbReference type="SUPFAM" id="SSF52172">
    <property type="entry name" value="CheY-like"/>
    <property type="match status" value="1"/>
</dbReference>
<feature type="modified residue" description="4-aspartylphosphate" evidence="9">
    <location>
        <position position="52"/>
    </location>
</feature>
<comment type="caution">
    <text evidence="12">The sequence shown here is derived from an EMBL/GenBank/DDBJ whole genome shotgun (WGS) entry which is preliminary data.</text>
</comment>
<accession>A0ABT4DXQ7</accession>
<dbReference type="PRINTS" id="PR00344">
    <property type="entry name" value="BCTRLSENSOR"/>
</dbReference>
<evidence type="ECO:0000256" key="9">
    <source>
        <dbReference type="PROSITE-ProRule" id="PRU00169"/>
    </source>
</evidence>
<feature type="domain" description="Response regulatory" evidence="11">
    <location>
        <begin position="3"/>
        <end position="116"/>
    </location>
</feature>
<dbReference type="Gene3D" id="3.40.50.2300">
    <property type="match status" value="1"/>
</dbReference>
<dbReference type="SMART" id="SM00387">
    <property type="entry name" value="HATPase_c"/>
    <property type="match status" value="1"/>
</dbReference>
<dbReference type="CDD" id="cd17574">
    <property type="entry name" value="REC_OmpR"/>
    <property type="match status" value="1"/>
</dbReference>
<dbReference type="EMBL" id="JAMDLW010000031">
    <property type="protein sequence ID" value="MCY9522124.1"/>
    <property type="molecule type" value="Genomic_DNA"/>
</dbReference>
<evidence type="ECO:0000256" key="7">
    <source>
        <dbReference type="ARBA" id="ARBA00022840"/>
    </source>
</evidence>
<evidence type="ECO:0000313" key="12">
    <source>
        <dbReference type="EMBL" id="MCY9522124.1"/>
    </source>
</evidence>
<proteinExistence type="predicted"/>
<evidence type="ECO:0000256" key="1">
    <source>
        <dbReference type="ARBA" id="ARBA00000085"/>
    </source>
</evidence>